<sequence length="341" mass="39096">MALPGTLFVQPTVIPGYTMTKILEETRFYQRCIVIGMDGASYHCYNFNTAAVKKANKWNELIQEIEIIRQLSHPNIVRVIDFLNDDIRMYLITEFFSFMSLEGFLSYNVPNEHQCHIIISGIINGLLELHSHQIHHGDLTPANIFLGNKMSPKICNFAFLSQYYQKPEKHFSNYNINFISPERIQLDLSHPLQGDIWSFGVIIYLLYVKDMPFTQINEIKLIASMISCQYNPPSITNDIIKRLIGAILVPIPEDRPTIEQIKDLYFSNVSVHLLAHRRGVRASSSQVLPVFRSLKAIEDLAKTGKVPFRRNTSNDDHIAEPPLKRPNILKPVKSFVGFLPK</sequence>
<dbReference type="VEuPathDB" id="TrichDB:TVAG_276520"/>
<dbReference type="VEuPathDB" id="TrichDB:TVAGG3_0380240"/>
<keyword evidence="2" id="KW-0418">Kinase</keyword>
<accession>A2ECT3</accession>
<proteinExistence type="predicted"/>
<reference evidence="2" key="1">
    <citation type="submission" date="2006-10" db="EMBL/GenBank/DDBJ databases">
        <authorList>
            <person name="Amadeo P."/>
            <person name="Zhao Q."/>
            <person name="Wortman J."/>
            <person name="Fraser-Liggett C."/>
            <person name="Carlton J."/>
        </authorList>
    </citation>
    <scope>NUCLEOTIDE SEQUENCE</scope>
    <source>
        <strain evidence="2">G3</strain>
    </source>
</reference>
<dbReference type="CDD" id="cd00180">
    <property type="entry name" value="PKc"/>
    <property type="match status" value="1"/>
</dbReference>
<dbReference type="PROSITE" id="PS00109">
    <property type="entry name" value="PROTEIN_KINASE_TYR"/>
    <property type="match status" value="1"/>
</dbReference>
<dbReference type="FunFam" id="1.10.510.10:FF:000984">
    <property type="entry name" value="CAMK family protein kinase"/>
    <property type="match status" value="1"/>
</dbReference>
<dbReference type="Proteomes" id="UP000001542">
    <property type="component" value="Unassembled WGS sequence"/>
</dbReference>
<dbReference type="PROSITE" id="PS50011">
    <property type="entry name" value="PROTEIN_KINASE_DOM"/>
    <property type="match status" value="1"/>
</dbReference>
<dbReference type="SMR" id="A2ECT3"/>
<dbReference type="Pfam" id="PF00069">
    <property type="entry name" value="Pkinase"/>
    <property type="match status" value="1"/>
</dbReference>
<dbReference type="GO" id="GO:0005524">
    <property type="term" value="F:ATP binding"/>
    <property type="evidence" value="ECO:0007669"/>
    <property type="project" value="InterPro"/>
</dbReference>
<dbReference type="InterPro" id="IPR011009">
    <property type="entry name" value="Kinase-like_dom_sf"/>
</dbReference>
<gene>
    <name evidence="2" type="ORF">TVAG_276520</name>
</gene>
<dbReference type="KEGG" id="tva:4767502"/>
<protein>
    <submittedName>
        <fullName evidence="2">CAMK family protein kinase</fullName>
    </submittedName>
</protein>
<keyword evidence="2" id="KW-0808">Transferase</keyword>
<dbReference type="EMBL" id="DS113355">
    <property type="protein sequence ID" value="EAY09579.1"/>
    <property type="molecule type" value="Genomic_DNA"/>
</dbReference>
<evidence type="ECO:0000313" key="2">
    <source>
        <dbReference type="EMBL" id="EAY09579.1"/>
    </source>
</evidence>
<dbReference type="RefSeq" id="XP_001321802.1">
    <property type="nucleotide sequence ID" value="XM_001321767.1"/>
</dbReference>
<dbReference type="GO" id="GO:0004672">
    <property type="term" value="F:protein kinase activity"/>
    <property type="evidence" value="ECO:0007669"/>
    <property type="project" value="InterPro"/>
</dbReference>
<dbReference type="STRING" id="5722.A2ECT3"/>
<name>A2ECT3_TRIV3</name>
<dbReference type="AlphaFoldDB" id="A2ECT3"/>
<reference evidence="2" key="2">
    <citation type="journal article" date="2007" name="Science">
        <title>Draft genome sequence of the sexually transmitted pathogen Trichomonas vaginalis.</title>
        <authorList>
            <person name="Carlton J.M."/>
            <person name="Hirt R.P."/>
            <person name="Silva J.C."/>
            <person name="Delcher A.L."/>
            <person name="Schatz M."/>
            <person name="Zhao Q."/>
            <person name="Wortman J.R."/>
            <person name="Bidwell S.L."/>
            <person name="Alsmark U.C.M."/>
            <person name="Besteiro S."/>
            <person name="Sicheritz-Ponten T."/>
            <person name="Noel C.J."/>
            <person name="Dacks J.B."/>
            <person name="Foster P.G."/>
            <person name="Simillion C."/>
            <person name="Van de Peer Y."/>
            <person name="Miranda-Saavedra D."/>
            <person name="Barton G.J."/>
            <person name="Westrop G.D."/>
            <person name="Mueller S."/>
            <person name="Dessi D."/>
            <person name="Fiori P.L."/>
            <person name="Ren Q."/>
            <person name="Paulsen I."/>
            <person name="Zhang H."/>
            <person name="Bastida-Corcuera F.D."/>
            <person name="Simoes-Barbosa A."/>
            <person name="Brown M.T."/>
            <person name="Hayes R.D."/>
            <person name="Mukherjee M."/>
            <person name="Okumura C.Y."/>
            <person name="Schneider R."/>
            <person name="Smith A.J."/>
            <person name="Vanacova S."/>
            <person name="Villalvazo M."/>
            <person name="Haas B.J."/>
            <person name="Pertea M."/>
            <person name="Feldblyum T.V."/>
            <person name="Utterback T.R."/>
            <person name="Shu C.L."/>
            <person name="Osoegawa K."/>
            <person name="de Jong P.J."/>
            <person name="Hrdy I."/>
            <person name="Horvathova L."/>
            <person name="Zubacova Z."/>
            <person name="Dolezal P."/>
            <person name="Malik S.B."/>
            <person name="Logsdon J.M. Jr."/>
            <person name="Henze K."/>
            <person name="Gupta A."/>
            <person name="Wang C.C."/>
            <person name="Dunne R.L."/>
            <person name="Upcroft J.A."/>
            <person name="Upcroft P."/>
            <person name="White O."/>
            <person name="Salzberg S.L."/>
            <person name="Tang P."/>
            <person name="Chiu C.-H."/>
            <person name="Lee Y.-S."/>
            <person name="Embley T.M."/>
            <person name="Coombs G.H."/>
            <person name="Mottram J.C."/>
            <person name="Tachezy J."/>
            <person name="Fraser-Liggett C.M."/>
            <person name="Johnson P.J."/>
        </authorList>
    </citation>
    <scope>NUCLEOTIDE SEQUENCE [LARGE SCALE GENOMIC DNA]</scope>
    <source>
        <strain evidence="2">G3</strain>
    </source>
</reference>
<dbReference type="eggNOG" id="KOG0575">
    <property type="taxonomic scope" value="Eukaryota"/>
</dbReference>
<dbReference type="InterPro" id="IPR000719">
    <property type="entry name" value="Prot_kinase_dom"/>
</dbReference>
<dbReference type="InParanoid" id="A2ECT3"/>
<dbReference type="Gene3D" id="1.10.510.10">
    <property type="entry name" value="Transferase(Phosphotransferase) domain 1"/>
    <property type="match status" value="1"/>
</dbReference>
<dbReference type="OrthoDB" id="4062651at2759"/>
<dbReference type="PANTHER" id="PTHR24362:SF309">
    <property type="entry name" value="PROTEIN KINASE DOMAIN-CONTAINING PROTEIN"/>
    <property type="match status" value="1"/>
</dbReference>
<evidence type="ECO:0000313" key="3">
    <source>
        <dbReference type="Proteomes" id="UP000001542"/>
    </source>
</evidence>
<feature type="domain" description="Protein kinase" evidence="1">
    <location>
        <begin position="1"/>
        <end position="266"/>
    </location>
</feature>
<organism evidence="2 3">
    <name type="scientific">Trichomonas vaginalis (strain ATCC PRA-98 / G3)</name>
    <dbReference type="NCBI Taxonomy" id="412133"/>
    <lineage>
        <taxon>Eukaryota</taxon>
        <taxon>Metamonada</taxon>
        <taxon>Parabasalia</taxon>
        <taxon>Trichomonadida</taxon>
        <taxon>Trichomonadidae</taxon>
        <taxon>Trichomonas</taxon>
    </lineage>
</organism>
<evidence type="ECO:0000259" key="1">
    <source>
        <dbReference type="PROSITE" id="PS50011"/>
    </source>
</evidence>
<dbReference type="SUPFAM" id="SSF56112">
    <property type="entry name" value="Protein kinase-like (PK-like)"/>
    <property type="match status" value="1"/>
</dbReference>
<dbReference type="PANTHER" id="PTHR24362">
    <property type="entry name" value="SERINE/THREONINE-PROTEIN KINASE NEK"/>
    <property type="match status" value="1"/>
</dbReference>
<dbReference type="InterPro" id="IPR008266">
    <property type="entry name" value="Tyr_kinase_AS"/>
</dbReference>
<keyword evidence="3" id="KW-1185">Reference proteome</keyword>